<feature type="compositionally biased region" description="Basic and acidic residues" evidence="1">
    <location>
        <begin position="15"/>
        <end position="28"/>
    </location>
</feature>
<sequence length="214" mass="22918">MSDPEVSQMSKKPRKPQDSLKKFGSHDDEQGFDWMAAVELALNSSASSGGPSTSTFSSRTSSPVVTTSELASDSDDGTSDLETPRCPSPADTTIEIGPCSATSQHLMAPKTRKRTAVAAAIDTEAATVTTTAITAPTSPPPDSPTQQAPPAETTDAAQAEPEPATRPNKKVRLSAKEQMAMLARELEETRVIYIIFDSLIIPLVYFPNQDHWEL</sequence>
<evidence type="ECO:0000256" key="1">
    <source>
        <dbReference type="SAM" id="MobiDB-lite"/>
    </source>
</evidence>
<dbReference type="AlphaFoldDB" id="A0A0C3Q376"/>
<feature type="compositionally biased region" description="Low complexity" evidence="1">
    <location>
        <begin position="44"/>
        <end position="68"/>
    </location>
</feature>
<protein>
    <submittedName>
        <fullName evidence="2">Uncharacterized protein</fullName>
    </submittedName>
</protein>
<reference evidence="2 3" key="1">
    <citation type="submission" date="2014-04" db="EMBL/GenBank/DDBJ databases">
        <authorList>
            <consortium name="DOE Joint Genome Institute"/>
            <person name="Kuo A."/>
            <person name="Girlanda M."/>
            <person name="Perotto S."/>
            <person name="Kohler A."/>
            <person name="Nagy L.G."/>
            <person name="Floudas D."/>
            <person name="Copeland A."/>
            <person name="Barry K.W."/>
            <person name="Cichocki N."/>
            <person name="Veneault-Fourrey C."/>
            <person name="LaButti K."/>
            <person name="Lindquist E.A."/>
            <person name="Lipzen A."/>
            <person name="Lundell T."/>
            <person name="Morin E."/>
            <person name="Murat C."/>
            <person name="Sun H."/>
            <person name="Tunlid A."/>
            <person name="Henrissat B."/>
            <person name="Grigoriev I.V."/>
            <person name="Hibbett D.S."/>
            <person name="Martin F."/>
            <person name="Nordberg H.P."/>
            <person name="Cantor M.N."/>
            <person name="Hua S.X."/>
        </authorList>
    </citation>
    <scope>NUCLEOTIDE SEQUENCE [LARGE SCALE GENOMIC DNA]</scope>
    <source>
        <strain evidence="2 3">MUT 4182</strain>
    </source>
</reference>
<evidence type="ECO:0000313" key="2">
    <source>
        <dbReference type="EMBL" id="KIO17431.1"/>
    </source>
</evidence>
<feature type="compositionally biased region" description="Polar residues" evidence="1">
    <location>
        <begin position="1"/>
        <end position="10"/>
    </location>
</feature>
<feature type="region of interest" description="Disordered" evidence="1">
    <location>
        <begin position="128"/>
        <end position="170"/>
    </location>
</feature>
<keyword evidence="3" id="KW-1185">Reference proteome</keyword>
<accession>A0A0C3Q376</accession>
<organism evidence="2 3">
    <name type="scientific">Tulasnella calospora MUT 4182</name>
    <dbReference type="NCBI Taxonomy" id="1051891"/>
    <lineage>
        <taxon>Eukaryota</taxon>
        <taxon>Fungi</taxon>
        <taxon>Dikarya</taxon>
        <taxon>Basidiomycota</taxon>
        <taxon>Agaricomycotina</taxon>
        <taxon>Agaricomycetes</taxon>
        <taxon>Cantharellales</taxon>
        <taxon>Tulasnellaceae</taxon>
        <taxon>Tulasnella</taxon>
    </lineage>
</organism>
<dbReference type="HOGENOM" id="CLU_1289794_0_0_1"/>
<dbReference type="Proteomes" id="UP000054248">
    <property type="component" value="Unassembled WGS sequence"/>
</dbReference>
<proteinExistence type="predicted"/>
<feature type="region of interest" description="Disordered" evidence="1">
    <location>
        <begin position="1"/>
        <end position="28"/>
    </location>
</feature>
<evidence type="ECO:0000313" key="3">
    <source>
        <dbReference type="Proteomes" id="UP000054248"/>
    </source>
</evidence>
<gene>
    <name evidence="2" type="ORF">M407DRAFT_12347</name>
</gene>
<reference evidence="3" key="2">
    <citation type="submission" date="2015-01" db="EMBL/GenBank/DDBJ databases">
        <title>Evolutionary Origins and Diversification of the Mycorrhizal Mutualists.</title>
        <authorList>
            <consortium name="DOE Joint Genome Institute"/>
            <consortium name="Mycorrhizal Genomics Consortium"/>
            <person name="Kohler A."/>
            <person name="Kuo A."/>
            <person name="Nagy L.G."/>
            <person name="Floudas D."/>
            <person name="Copeland A."/>
            <person name="Barry K.W."/>
            <person name="Cichocki N."/>
            <person name="Veneault-Fourrey C."/>
            <person name="LaButti K."/>
            <person name="Lindquist E.A."/>
            <person name="Lipzen A."/>
            <person name="Lundell T."/>
            <person name="Morin E."/>
            <person name="Murat C."/>
            <person name="Riley R."/>
            <person name="Ohm R."/>
            <person name="Sun H."/>
            <person name="Tunlid A."/>
            <person name="Henrissat B."/>
            <person name="Grigoriev I.V."/>
            <person name="Hibbett D.S."/>
            <person name="Martin F."/>
        </authorList>
    </citation>
    <scope>NUCLEOTIDE SEQUENCE [LARGE SCALE GENOMIC DNA]</scope>
    <source>
        <strain evidence="3">MUT 4182</strain>
    </source>
</reference>
<dbReference type="EMBL" id="KN823385">
    <property type="protein sequence ID" value="KIO17431.1"/>
    <property type="molecule type" value="Genomic_DNA"/>
</dbReference>
<name>A0A0C3Q376_9AGAM</name>
<feature type="region of interest" description="Disordered" evidence="1">
    <location>
        <begin position="44"/>
        <end position="110"/>
    </location>
</feature>